<dbReference type="InterPro" id="IPR002182">
    <property type="entry name" value="NB-ARC"/>
</dbReference>
<dbReference type="PANTHER" id="PTHR11017">
    <property type="entry name" value="LEUCINE-RICH REPEAT-CONTAINING PROTEIN"/>
    <property type="match status" value="1"/>
</dbReference>
<evidence type="ECO:0000256" key="2">
    <source>
        <dbReference type="ARBA" id="ARBA00022821"/>
    </source>
</evidence>
<keyword evidence="3" id="KW-0520">NAD</keyword>
<feature type="domain" description="TIR" evidence="5">
    <location>
        <begin position="18"/>
        <end position="183"/>
    </location>
</feature>
<feature type="region of interest" description="Disordered" evidence="4">
    <location>
        <begin position="1061"/>
        <end position="1089"/>
    </location>
</feature>
<accession>A0A8T1N5M4</accession>
<dbReference type="GO" id="GO:0006952">
    <property type="term" value="P:defense response"/>
    <property type="evidence" value="ECO:0007669"/>
    <property type="project" value="InterPro"/>
</dbReference>
<feature type="compositionally biased region" description="Acidic residues" evidence="4">
    <location>
        <begin position="1080"/>
        <end position="1089"/>
    </location>
</feature>
<gene>
    <name evidence="6" type="ORF">CIPAW_16G110100</name>
</gene>
<dbReference type="SMART" id="SM00382">
    <property type="entry name" value="AAA"/>
    <property type="match status" value="1"/>
</dbReference>
<dbReference type="InterPro" id="IPR044974">
    <property type="entry name" value="Disease_R_plants"/>
</dbReference>
<keyword evidence="7" id="KW-1185">Reference proteome</keyword>
<dbReference type="GO" id="GO:0043531">
    <property type="term" value="F:ADP binding"/>
    <property type="evidence" value="ECO:0007669"/>
    <property type="project" value="InterPro"/>
</dbReference>
<proteinExistence type="predicted"/>
<dbReference type="SMART" id="SM00255">
    <property type="entry name" value="TIR"/>
    <property type="match status" value="1"/>
</dbReference>
<dbReference type="Pfam" id="PF23282">
    <property type="entry name" value="WHD_ROQ1"/>
    <property type="match status" value="1"/>
</dbReference>
<dbReference type="FunFam" id="3.40.50.10140:FF:000007">
    <property type="entry name" value="Disease resistance protein (TIR-NBS-LRR class)"/>
    <property type="match status" value="1"/>
</dbReference>
<dbReference type="InterPro" id="IPR058192">
    <property type="entry name" value="WHD_ROQ1-like"/>
</dbReference>
<keyword evidence="2" id="KW-0611">Plant defense</keyword>
<dbReference type="PANTHER" id="PTHR11017:SF570">
    <property type="entry name" value="DISEASE RESISTANCE PROTEIN (TIR-NBS CLASS)-RELATED"/>
    <property type="match status" value="1"/>
</dbReference>
<evidence type="ECO:0000256" key="4">
    <source>
        <dbReference type="SAM" id="MobiDB-lite"/>
    </source>
</evidence>
<evidence type="ECO:0000256" key="3">
    <source>
        <dbReference type="ARBA" id="ARBA00023027"/>
    </source>
</evidence>
<keyword evidence="1" id="KW-0677">Repeat</keyword>
<protein>
    <recommendedName>
        <fullName evidence="5">TIR domain-containing protein</fullName>
    </recommendedName>
</protein>
<dbReference type="Pfam" id="PF01582">
    <property type="entry name" value="TIR"/>
    <property type="match status" value="1"/>
</dbReference>
<name>A0A8T1N5M4_CARIL</name>
<dbReference type="GO" id="GO:0007165">
    <property type="term" value="P:signal transduction"/>
    <property type="evidence" value="ECO:0007669"/>
    <property type="project" value="InterPro"/>
</dbReference>
<dbReference type="Pfam" id="PF00931">
    <property type="entry name" value="NB-ARC"/>
    <property type="match status" value="1"/>
</dbReference>
<reference evidence="6" key="1">
    <citation type="submission" date="2020-12" db="EMBL/GenBank/DDBJ databases">
        <title>WGS assembly of Carya illinoinensis cv. Pawnee.</title>
        <authorList>
            <person name="Platts A."/>
            <person name="Shu S."/>
            <person name="Wright S."/>
            <person name="Barry K."/>
            <person name="Edger P."/>
            <person name="Pires J.C."/>
            <person name="Schmutz J."/>
        </authorList>
    </citation>
    <scope>NUCLEOTIDE SEQUENCE</scope>
    <source>
        <tissue evidence="6">Leaf</tissue>
    </source>
</reference>
<dbReference type="InterPro" id="IPR003593">
    <property type="entry name" value="AAA+_ATPase"/>
</dbReference>
<dbReference type="EMBL" id="CM031824">
    <property type="protein sequence ID" value="KAG6625615.1"/>
    <property type="molecule type" value="Genomic_DNA"/>
</dbReference>
<dbReference type="Pfam" id="PF23286">
    <property type="entry name" value="LRR_13"/>
    <property type="match status" value="1"/>
</dbReference>
<organism evidence="6 7">
    <name type="scientific">Carya illinoinensis</name>
    <name type="common">Pecan</name>
    <dbReference type="NCBI Taxonomy" id="32201"/>
    <lineage>
        <taxon>Eukaryota</taxon>
        <taxon>Viridiplantae</taxon>
        <taxon>Streptophyta</taxon>
        <taxon>Embryophyta</taxon>
        <taxon>Tracheophyta</taxon>
        <taxon>Spermatophyta</taxon>
        <taxon>Magnoliopsida</taxon>
        <taxon>eudicotyledons</taxon>
        <taxon>Gunneridae</taxon>
        <taxon>Pentapetalae</taxon>
        <taxon>rosids</taxon>
        <taxon>fabids</taxon>
        <taxon>Fagales</taxon>
        <taxon>Juglandaceae</taxon>
        <taxon>Carya</taxon>
    </lineage>
</organism>
<dbReference type="Proteomes" id="UP000811609">
    <property type="component" value="Chromosome 16"/>
</dbReference>
<dbReference type="PROSITE" id="PS50104">
    <property type="entry name" value="TIR"/>
    <property type="match status" value="1"/>
</dbReference>
<dbReference type="AlphaFoldDB" id="A0A8T1N5M4"/>
<dbReference type="InterPro" id="IPR058546">
    <property type="entry name" value="RPS4B/Roq1-like_LRR"/>
</dbReference>
<evidence type="ECO:0000256" key="1">
    <source>
        <dbReference type="ARBA" id="ARBA00022737"/>
    </source>
</evidence>
<comment type="caution">
    <text evidence="6">The sequence shown here is derived from an EMBL/GenBank/DDBJ whole genome shotgun (WGS) entry which is preliminary data.</text>
</comment>
<sequence length="1089" mass="124030">MAVQGASSSSLSSFTHRWKYDVFLSFRGEDTRNNFTAHLYAALVQRGINTYRDDDKLKRGEEISQALSEAIESSRISVVVLSKKYASSRWCLEELAMIIDCEKTKQQIVLPVFYNVDPTEVRHQSKSFGKAWAKLKDKIKDETKLQRWKSALTEVANLAGFTSGGRNESEFIQEVVRTVFKVVMPKSLNHISKHLVGMQSRVQYVRNKLSSVEVNDTTRILGIFGVGGVGKTTLAKEIYNSFLNQFQYSCFLADVRETSKQGKVLIRLQKTLLREILGDSSLKVQNEDEGMGLIKKMLLSKKVLLLLDDVDQLSQVEKLLGDCDWLGSGSLIIITTRNERLLTDYNVHLTYKMEELDHNEARRLFCWKAFENEEPNQGFAELTENFLGYAGGLPLALEVLGSYLYKREEIKFWEDALEKYKRIPPDNIQDKLRISYDGLEESEKSIFLDIACFFAGEREEYVTNRLNGCGFFPHTGIPILREKSLITIDKDGTINMHDLLKVMGKEIVRKESEKDPGKRTRLWFHEDVRYVLEQNKGTNKIEGIRIDLPEKKGLIHLSPGTFEKMPNLRVLVNRNALFSEPPSYFSNELRVLDFKNYHGTSLPSNFNGKKLVDLRMTKWKLKSLGNEFKNFQNLKFLILVKCDFLKRIPDMSGLPNIEELDIEGCNRLVEVDQSVGSLSKLVLLSIRYCAKLKSFPSYLNTRSLKKFFVEFCKSLVSFPEIGLEIKRLHWIQWNSTGIKELPSSIGNLTKLKILTLEDNVHLAHLPSSILQLEHLYALNLGGCTDIITYPKVSVHLTHHCRPPSNSSTFTNCFSTLQGLNLSGSTLVILPSWMDRFVQLTRLYLSDCKKLKKIEELPPNIEVVEVSGCISLESFPEVSKRFEFNTSNLSKLHSIDLHGCSKMLVNVGSHVAAILSPQEGPQYNHSCGLLFPGNKIPNWFYHCKETSNSCSSDMFIEVELLNPSVIKGILTCAVFTKTSACSTLYHEHLEFTSISITVNYDGRCLGNISRAVFLKGSDHVWLAFCELEPFTLANGSLQICFEWDSDEILVKHCGVHLVRKEEKNAKRKRDDDDEKYYSMDDNLEDGDVGD</sequence>
<evidence type="ECO:0000313" key="6">
    <source>
        <dbReference type="EMBL" id="KAG6625615.1"/>
    </source>
</evidence>
<evidence type="ECO:0000259" key="5">
    <source>
        <dbReference type="PROSITE" id="PS50104"/>
    </source>
</evidence>
<evidence type="ECO:0000313" key="7">
    <source>
        <dbReference type="Proteomes" id="UP000811609"/>
    </source>
</evidence>
<dbReference type="InterPro" id="IPR000157">
    <property type="entry name" value="TIR_dom"/>
</dbReference>
<feature type="compositionally biased region" description="Basic and acidic residues" evidence="4">
    <location>
        <begin position="1061"/>
        <end position="1077"/>
    </location>
</feature>